<sequence>MNRKSTLFRNAFLGVLVTLTIFSFASCAKKINFLISPTVPAARGYVEVKKDNNKNYSIKIHISNLAEVQRLQPPKQTYVIWMVTDENITKNIGQIQSSTNMMSKQLKAAFENVSAFKPTKIFITAEDEANTQYPGTQIILSTDQFYR</sequence>
<comment type="caution">
    <text evidence="1">The sequence shown here is derived from an EMBL/GenBank/DDBJ whole genome shotgun (WGS) entry which is preliminary data.</text>
</comment>
<dbReference type="Proteomes" id="UP000837932">
    <property type="component" value="Unassembled WGS sequence"/>
</dbReference>
<dbReference type="RefSeq" id="WP_238808763.1">
    <property type="nucleotide sequence ID" value="NZ_CAKLPY010000008.1"/>
</dbReference>
<evidence type="ECO:0000313" key="2">
    <source>
        <dbReference type="Proteomes" id="UP000837932"/>
    </source>
</evidence>
<evidence type="ECO:0000313" key="1">
    <source>
        <dbReference type="EMBL" id="CAH0997954.1"/>
    </source>
</evidence>
<dbReference type="PROSITE" id="PS51257">
    <property type="entry name" value="PROKAR_LIPOPROTEIN"/>
    <property type="match status" value="1"/>
</dbReference>
<accession>A0ABN8F0X1</accession>
<proteinExistence type="predicted"/>
<protein>
    <recommendedName>
        <fullName evidence="3">DUF4833 domain-containing protein</fullName>
    </recommendedName>
</protein>
<organism evidence="1 2">
    <name type="scientific">Emticicia aquatica</name>
    <dbReference type="NCBI Taxonomy" id="1681835"/>
    <lineage>
        <taxon>Bacteria</taxon>
        <taxon>Pseudomonadati</taxon>
        <taxon>Bacteroidota</taxon>
        <taxon>Cytophagia</taxon>
        <taxon>Cytophagales</taxon>
        <taxon>Leadbetterellaceae</taxon>
        <taxon>Emticicia</taxon>
    </lineage>
</organism>
<gene>
    <name evidence="1" type="ORF">EMA8858_04089</name>
</gene>
<name>A0ABN8F0X1_9BACT</name>
<evidence type="ECO:0008006" key="3">
    <source>
        <dbReference type="Google" id="ProtNLM"/>
    </source>
</evidence>
<dbReference type="EMBL" id="CAKLPY010000008">
    <property type="protein sequence ID" value="CAH0997954.1"/>
    <property type="molecule type" value="Genomic_DNA"/>
</dbReference>
<keyword evidence="2" id="KW-1185">Reference proteome</keyword>
<reference evidence="1" key="1">
    <citation type="submission" date="2021-12" db="EMBL/GenBank/DDBJ databases">
        <authorList>
            <person name="Rodrigo-Torres L."/>
            <person name="Arahal R. D."/>
            <person name="Lucena T."/>
        </authorList>
    </citation>
    <scope>NUCLEOTIDE SEQUENCE</scope>
    <source>
        <strain evidence="1">CECT 8858</strain>
    </source>
</reference>